<dbReference type="Proteomes" id="UP000019249">
    <property type="component" value="Unassembled WGS sequence"/>
</dbReference>
<keyword evidence="3 7" id="KW-0032">Aminotransferase</keyword>
<gene>
    <name evidence="7 10" type="primary">gcvT</name>
    <name evidence="10" type="ORF">MFLO_08177</name>
</gene>
<sequence>MLTELLQTPLHPVYAKYGAKTIDFGGWDLPVQFSGIKEEHEAVRTHAGVFDVSHMGEILVEGTDSTKYLDKMLTNNIATIEPGRAQYNIVCYDNGGVVDDLVAYRLEENRYLLVVNAANTEKDFNWFKEHVEGDVTVSNESNKFGQLAVQGPEAEKILSGLTDTDLSAIPFFGFVDNAVVAGKTVLISRTGYTGEDGFEIYTKAEDTVEIFEKLIDAGVKPIGLGARDTLRFEANLALYGQELSKDISPLEARLNFAVKLKKDADFIGKEALIKQKEEGVPRKIVGIEMIERGIPRHGYKVFADGKEIGEVTSGTQSPTLGKNLGLVLVQADYATVGQEVEVEVRNKKNKSRSYCNTVLQA</sequence>
<dbReference type="InterPro" id="IPR006222">
    <property type="entry name" value="GCVT_N"/>
</dbReference>
<name>A0ABP3AY23_9LIST</name>
<evidence type="ECO:0000256" key="5">
    <source>
        <dbReference type="ARBA" id="ARBA00031395"/>
    </source>
</evidence>
<evidence type="ECO:0000256" key="2">
    <source>
        <dbReference type="ARBA" id="ARBA00012616"/>
    </source>
</evidence>
<feature type="domain" description="GCVT N-terminal" evidence="8">
    <location>
        <begin position="10"/>
        <end position="262"/>
    </location>
</feature>
<dbReference type="Pfam" id="PF01571">
    <property type="entry name" value="GCV_T"/>
    <property type="match status" value="1"/>
</dbReference>
<dbReference type="PANTHER" id="PTHR43757:SF2">
    <property type="entry name" value="AMINOMETHYLTRANSFERASE, MITOCHONDRIAL"/>
    <property type="match status" value="1"/>
</dbReference>
<organism evidence="10 11">
    <name type="scientific">Listeria floridensis FSL S10-1187</name>
    <dbReference type="NCBI Taxonomy" id="1265817"/>
    <lineage>
        <taxon>Bacteria</taxon>
        <taxon>Bacillati</taxon>
        <taxon>Bacillota</taxon>
        <taxon>Bacilli</taxon>
        <taxon>Bacillales</taxon>
        <taxon>Listeriaceae</taxon>
        <taxon>Listeria</taxon>
    </lineage>
</organism>
<keyword evidence="4 7" id="KW-0808">Transferase</keyword>
<evidence type="ECO:0000259" key="9">
    <source>
        <dbReference type="Pfam" id="PF08669"/>
    </source>
</evidence>
<feature type="domain" description="Aminomethyltransferase C-terminal" evidence="9">
    <location>
        <begin position="282"/>
        <end position="349"/>
    </location>
</feature>
<dbReference type="InterPro" id="IPR029043">
    <property type="entry name" value="GcvT/YgfZ_C"/>
</dbReference>
<dbReference type="Gene3D" id="3.30.70.1400">
    <property type="entry name" value="Aminomethyltransferase beta-barrel domains"/>
    <property type="match status" value="1"/>
</dbReference>
<dbReference type="InterPro" id="IPR027266">
    <property type="entry name" value="TrmE/GcvT-like"/>
</dbReference>
<dbReference type="Gene3D" id="4.10.1250.10">
    <property type="entry name" value="Aminomethyltransferase fragment"/>
    <property type="match status" value="1"/>
</dbReference>
<evidence type="ECO:0000256" key="6">
    <source>
        <dbReference type="ARBA" id="ARBA00047665"/>
    </source>
</evidence>
<comment type="function">
    <text evidence="7">The glycine cleavage system catalyzes the degradation of glycine.</text>
</comment>
<evidence type="ECO:0000256" key="3">
    <source>
        <dbReference type="ARBA" id="ARBA00022576"/>
    </source>
</evidence>
<evidence type="ECO:0000259" key="8">
    <source>
        <dbReference type="Pfam" id="PF01571"/>
    </source>
</evidence>
<dbReference type="InterPro" id="IPR013977">
    <property type="entry name" value="GcvT_C"/>
</dbReference>
<keyword evidence="11" id="KW-1185">Reference proteome</keyword>
<protein>
    <recommendedName>
        <fullName evidence="2 7">Aminomethyltransferase</fullName>
        <ecNumber evidence="2 7">2.1.2.10</ecNumber>
    </recommendedName>
    <alternativeName>
        <fullName evidence="5 7">Glycine cleavage system T protein</fullName>
    </alternativeName>
</protein>
<comment type="subunit">
    <text evidence="7">The glycine cleavage system is composed of four proteins: P, T, L and H.</text>
</comment>
<dbReference type="InterPro" id="IPR028896">
    <property type="entry name" value="GcvT/YgfZ/DmdA"/>
</dbReference>
<dbReference type="SUPFAM" id="SSF101790">
    <property type="entry name" value="Aminomethyltransferase beta-barrel domain"/>
    <property type="match status" value="1"/>
</dbReference>
<dbReference type="GO" id="GO:0004047">
    <property type="term" value="F:aminomethyltransferase activity"/>
    <property type="evidence" value="ECO:0007669"/>
    <property type="project" value="UniProtKB-EC"/>
</dbReference>
<dbReference type="Gene3D" id="2.40.30.110">
    <property type="entry name" value="Aminomethyltransferase beta-barrel domains"/>
    <property type="match status" value="1"/>
</dbReference>
<comment type="catalytic activity">
    <reaction evidence="6 7">
        <text>N(6)-[(R)-S(8)-aminomethyldihydrolipoyl]-L-lysyl-[protein] + (6S)-5,6,7,8-tetrahydrofolate = N(6)-[(R)-dihydrolipoyl]-L-lysyl-[protein] + (6R)-5,10-methylene-5,6,7,8-tetrahydrofolate + NH4(+)</text>
        <dbReference type="Rhea" id="RHEA:16945"/>
        <dbReference type="Rhea" id="RHEA-COMP:10475"/>
        <dbReference type="Rhea" id="RHEA-COMP:10492"/>
        <dbReference type="ChEBI" id="CHEBI:15636"/>
        <dbReference type="ChEBI" id="CHEBI:28938"/>
        <dbReference type="ChEBI" id="CHEBI:57453"/>
        <dbReference type="ChEBI" id="CHEBI:83100"/>
        <dbReference type="ChEBI" id="CHEBI:83143"/>
        <dbReference type="EC" id="2.1.2.10"/>
    </reaction>
</comment>
<dbReference type="HAMAP" id="MF_00259">
    <property type="entry name" value="GcvT"/>
    <property type="match status" value="1"/>
</dbReference>
<dbReference type="Pfam" id="PF08669">
    <property type="entry name" value="GCV_T_C"/>
    <property type="match status" value="1"/>
</dbReference>
<dbReference type="PANTHER" id="PTHR43757">
    <property type="entry name" value="AMINOMETHYLTRANSFERASE"/>
    <property type="match status" value="1"/>
</dbReference>
<dbReference type="Gene3D" id="3.30.1360.120">
    <property type="entry name" value="Probable tRNA modification gtpase trme, domain 1"/>
    <property type="match status" value="1"/>
</dbReference>
<evidence type="ECO:0000256" key="7">
    <source>
        <dbReference type="HAMAP-Rule" id="MF_00259"/>
    </source>
</evidence>
<evidence type="ECO:0000256" key="1">
    <source>
        <dbReference type="ARBA" id="ARBA00008609"/>
    </source>
</evidence>
<dbReference type="EMBL" id="AODF01000015">
    <property type="protein sequence ID" value="EUJ31773.1"/>
    <property type="molecule type" value="Genomic_DNA"/>
</dbReference>
<evidence type="ECO:0000313" key="11">
    <source>
        <dbReference type="Proteomes" id="UP000019249"/>
    </source>
</evidence>
<reference evidence="10 11" key="1">
    <citation type="journal article" date="2014" name="Int. J. Syst. Evol. Microbiol.">
        <title>Listeria floridensis sp. nov., Listeria aquatica sp. nov., Listeria cornellensis sp. nov., Listeria riparia sp. nov. and Listeria grandensis sp. nov., from agricultural and natural environments.</title>
        <authorList>
            <person name="den Bakker H.C."/>
            <person name="Warchocki S."/>
            <person name="Wright E.M."/>
            <person name="Allred A.F."/>
            <person name="Ahlstrom C."/>
            <person name="Manuel C.S."/>
            <person name="Stasiewicz M.J."/>
            <person name="Burrell A."/>
            <person name="Roof S."/>
            <person name="Strawn L."/>
            <person name="Fortes E.D."/>
            <person name="Nightingale K.K."/>
            <person name="Kephart D."/>
            <person name="Wiedmann M."/>
        </authorList>
    </citation>
    <scope>NUCLEOTIDE SEQUENCE [LARGE SCALE GENOMIC DNA]</scope>
    <source>
        <strain evidence="10 11">FSL S10-1187</strain>
    </source>
</reference>
<proteinExistence type="inferred from homology"/>
<dbReference type="InterPro" id="IPR006223">
    <property type="entry name" value="GcvT"/>
</dbReference>
<evidence type="ECO:0000313" key="10">
    <source>
        <dbReference type="EMBL" id="EUJ31773.1"/>
    </source>
</evidence>
<dbReference type="SUPFAM" id="SSF103025">
    <property type="entry name" value="Folate-binding domain"/>
    <property type="match status" value="1"/>
</dbReference>
<dbReference type="InterPro" id="IPR022903">
    <property type="entry name" value="GcvT_bac"/>
</dbReference>
<comment type="caution">
    <text evidence="10">The sequence shown here is derived from an EMBL/GenBank/DDBJ whole genome shotgun (WGS) entry which is preliminary data.</text>
</comment>
<dbReference type="NCBIfam" id="TIGR00528">
    <property type="entry name" value="gcvT"/>
    <property type="match status" value="1"/>
</dbReference>
<evidence type="ECO:0000256" key="4">
    <source>
        <dbReference type="ARBA" id="ARBA00022679"/>
    </source>
</evidence>
<comment type="similarity">
    <text evidence="1 7">Belongs to the GcvT family.</text>
</comment>
<dbReference type="EC" id="2.1.2.10" evidence="2 7"/>
<accession>A0ABP3AY23</accession>
<dbReference type="NCBIfam" id="NF001567">
    <property type="entry name" value="PRK00389.1"/>
    <property type="match status" value="1"/>
</dbReference>
<dbReference type="PIRSF" id="PIRSF006487">
    <property type="entry name" value="GcvT"/>
    <property type="match status" value="1"/>
</dbReference>